<evidence type="ECO:0000313" key="2">
    <source>
        <dbReference type="EMBL" id="KAI5397891.1"/>
    </source>
</evidence>
<reference evidence="2 3" key="1">
    <citation type="journal article" date="2022" name="Nat. Genet.">
        <title>Improved pea reference genome and pan-genome highlight genomic features and evolutionary characteristics.</title>
        <authorList>
            <person name="Yang T."/>
            <person name="Liu R."/>
            <person name="Luo Y."/>
            <person name="Hu S."/>
            <person name="Wang D."/>
            <person name="Wang C."/>
            <person name="Pandey M.K."/>
            <person name="Ge S."/>
            <person name="Xu Q."/>
            <person name="Li N."/>
            <person name="Li G."/>
            <person name="Huang Y."/>
            <person name="Saxena R.K."/>
            <person name="Ji Y."/>
            <person name="Li M."/>
            <person name="Yan X."/>
            <person name="He Y."/>
            <person name="Liu Y."/>
            <person name="Wang X."/>
            <person name="Xiang C."/>
            <person name="Varshney R.K."/>
            <person name="Ding H."/>
            <person name="Gao S."/>
            <person name="Zong X."/>
        </authorList>
    </citation>
    <scope>NUCLEOTIDE SEQUENCE [LARGE SCALE GENOMIC DNA]</scope>
    <source>
        <strain evidence="2 3">cv. Zhongwan 6</strain>
    </source>
</reference>
<keyword evidence="3" id="KW-1185">Reference proteome</keyword>
<dbReference type="AlphaFoldDB" id="A0A9D4WC48"/>
<dbReference type="CDD" id="cd00143">
    <property type="entry name" value="PP2Cc"/>
    <property type="match status" value="1"/>
</dbReference>
<comment type="caution">
    <text evidence="2">The sequence shown here is derived from an EMBL/GenBank/DDBJ whole genome shotgun (WGS) entry which is preliminary data.</text>
</comment>
<dbReference type="EMBL" id="JAMSHJ010000006">
    <property type="protein sequence ID" value="KAI5397891.1"/>
    <property type="molecule type" value="Genomic_DNA"/>
</dbReference>
<organism evidence="2 3">
    <name type="scientific">Pisum sativum</name>
    <name type="common">Garden pea</name>
    <name type="synonym">Lathyrus oleraceus</name>
    <dbReference type="NCBI Taxonomy" id="3888"/>
    <lineage>
        <taxon>Eukaryota</taxon>
        <taxon>Viridiplantae</taxon>
        <taxon>Streptophyta</taxon>
        <taxon>Embryophyta</taxon>
        <taxon>Tracheophyta</taxon>
        <taxon>Spermatophyta</taxon>
        <taxon>Magnoliopsida</taxon>
        <taxon>eudicotyledons</taxon>
        <taxon>Gunneridae</taxon>
        <taxon>Pentapetalae</taxon>
        <taxon>rosids</taxon>
        <taxon>fabids</taxon>
        <taxon>Fabales</taxon>
        <taxon>Fabaceae</taxon>
        <taxon>Papilionoideae</taxon>
        <taxon>50 kb inversion clade</taxon>
        <taxon>NPAAA clade</taxon>
        <taxon>Hologalegina</taxon>
        <taxon>IRL clade</taxon>
        <taxon>Fabeae</taxon>
        <taxon>Lathyrus</taxon>
    </lineage>
</organism>
<dbReference type="Pfam" id="PF00481">
    <property type="entry name" value="PP2C"/>
    <property type="match status" value="2"/>
</dbReference>
<evidence type="ECO:0000313" key="3">
    <source>
        <dbReference type="Proteomes" id="UP001058974"/>
    </source>
</evidence>
<name>A0A9D4WC48_PEA</name>
<dbReference type="Gramene" id="Psat06G0363100-T2">
    <property type="protein sequence ID" value="KAI5397891.1"/>
    <property type="gene ID" value="KIW84_063631"/>
</dbReference>
<dbReference type="InterPro" id="IPR015655">
    <property type="entry name" value="PP2C"/>
</dbReference>
<dbReference type="SUPFAM" id="SSF81606">
    <property type="entry name" value="PP2C-like"/>
    <property type="match status" value="1"/>
</dbReference>
<protein>
    <recommendedName>
        <fullName evidence="1">PPM-type phosphatase domain-containing protein</fullName>
    </recommendedName>
</protein>
<dbReference type="Gene3D" id="3.60.40.10">
    <property type="entry name" value="PPM-type phosphatase domain"/>
    <property type="match status" value="1"/>
</dbReference>
<dbReference type="GO" id="GO:0004722">
    <property type="term" value="F:protein serine/threonine phosphatase activity"/>
    <property type="evidence" value="ECO:0007669"/>
    <property type="project" value="InterPro"/>
</dbReference>
<dbReference type="InterPro" id="IPR001932">
    <property type="entry name" value="PPM-type_phosphatase-like_dom"/>
</dbReference>
<accession>A0A9D4WC48</accession>
<sequence>MRIRYLHLRRKAFRLKRFLLRVLGRKRRLMPAKKPSWMTPVTHGYQVVEHHMIIDGSDYSDFDSIVVQREQIDQTELWYFGIFDPLVGDKAQIWRKSKEMMKRAYVGVRAKMREETSRMGSASVMVINGEKLVIANIGNYRVVVCRDGMAHQKTDTYQQSAKRHWSHRIFSGNGVATRHSSSSELVIRSESIDSNTEFLILASNGIWEVMKNQEAVSLISHIEDPQEAAECLANEALNRMSKSNISCLIIRFD</sequence>
<gene>
    <name evidence="2" type="ORF">KIW84_063631</name>
</gene>
<feature type="domain" description="PPM-type phosphatase" evidence="1">
    <location>
        <begin position="58"/>
        <end position="252"/>
    </location>
</feature>
<dbReference type="PROSITE" id="PS51746">
    <property type="entry name" value="PPM_2"/>
    <property type="match status" value="1"/>
</dbReference>
<proteinExistence type="predicted"/>
<dbReference type="PANTHER" id="PTHR47992">
    <property type="entry name" value="PROTEIN PHOSPHATASE"/>
    <property type="match status" value="1"/>
</dbReference>
<dbReference type="SMART" id="SM00332">
    <property type="entry name" value="PP2Cc"/>
    <property type="match status" value="1"/>
</dbReference>
<evidence type="ECO:0000259" key="1">
    <source>
        <dbReference type="PROSITE" id="PS51746"/>
    </source>
</evidence>
<dbReference type="Proteomes" id="UP001058974">
    <property type="component" value="Chromosome 6"/>
</dbReference>
<dbReference type="InterPro" id="IPR036457">
    <property type="entry name" value="PPM-type-like_dom_sf"/>
</dbReference>